<dbReference type="GO" id="GO:0003677">
    <property type="term" value="F:DNA binding"/>
    <property type="evidence" value="ECO:0007669"/>
    <property type="project" value="InterPro"/>
</dbReference>
<gene>
    <name evidence="2" type="ORF">COS80_01870</name>
</gene>
<evidence type="ECO:0000313" key="3">
    <source>
        <dbReference type="Proteomes" id="UP000230972"/>
    </source>
</evidence>
<protein>
    <recommendedName>
        <fullName evidence="1">SpoVT-AbrB domain-containing protein</fullName>
    </recommendedName>
</protein>
<feature type="domain" description="SpoVT-AbrB" evidence="1">
    <location>
        <begin position="36"/>
        <end position="81"/>
    </location>
</feature>
<dbReference type="SMART" id="SM00966">
    <property type="entry name" value="SpoVT_AbrB"/>
    <property type="match status" value="1"/>
</dbReference>
<comment type="caution">
    <text evidence="2">The sequence shown here is derived from an EMBL/GenBank/DDBJ whole genome shotgun (WGS) entry which is preliminary data.</text>
</comment>
<dbReference type="AlphaFoldDB" id="A0A2M7APX6"/>
<dbReference type="SUPFAM" id="SSF89447">
    <property type="entry name" value="AbrB/MazE/MraZ-like"/>
    <property type="match status" value="1"/>
</dbReference>
<sequence>MYYTFSGSKSPTHIPLDNISDIRYHTSEGVMTSYLIDIRQRRQTTIPSAVLNQLGIGIGDSLEISVSGNKATLIPQKQIALNALKEIQSIFASSNVKESEMQNLVDDSRDS</sequence>
<dbReference type="EMBL" id="PEWC01000040">
    <property type="protein sequence ID" value="PIU71702.1"/>
    <property type="molecule type" value="Genomic_DNA"/>
</dbReference>
<proteinExistence type="predicted"/>
<accession>A0A2M7APX6</accession>
<dbReference type="InterPro" id="IPR007159">
    <property type="entry name" value="SpoVT-AbrB_dom"/>
</dbReference>
<dbReference type="Pfam" id="PF04014">
    <property type="entry name" value="MazE_antitoxin"/>
    <property type="match status" value="1"/>
</dbReference>
<evidence type="ECO:0000313" key="2">
    <source>
        <dbReference type="EMBL" id="PIU71702.1"/>
    </source>
</evidence>
<dbReference type="Proteomes" id="UP000230972">
    <property type="component" value="Unassembled WGS sequence"/>
</dbReference>
<name>A0A2M7APX6_9BACT</name>
<dbReference type="Gene3D" id="2.10.260.10">
    <property type="match status" value="1"/>
</dbReference>
<evidence type="ECO:0000259" key="1">
    <source>
        <dbReference type="SMART" id="SM00966"/>
    </source>
</evidence>
<organism evidence="2 3">
    <name type="scientific">Candidatus Woesebacteria bacterium CG06_land_8_20_14_3_00_39_27</name>
    <dbReference type="NCBI Taxonomy" id="1975057"/>
    <lineage>
        <taxon>Bacteria</taxon>
        <taxon>Candidatus Woeseibacteriota</taxon>
    </lineage>
</organism>
<reference evidence="3" key="1">
    <citation type="submission" date="2017-09" db="EMBL/GenBank/DDBJ databases">
        <title>Depth-based differentiation of microbial function through sediment-hosted aquifers and enrichment of novel symbionts in the deep terrestrial subsurface.</title>
        <authorList>
            <person name="Probst A.J."/>
            <person name="Ladd B."/>
            <person name="Jarett J.K."/>
            <person name="Geller-Mcgrath D.E."/>
            <person name="Sieber C.M.K."/>
            <person name="Emerson J.B."/>
            <person name="Anantharaman K."/>
            <person name="Thomas B.C."/>
            <person name="Malmstrom R."/>
            <person name="Stieglmeier M."/>
            <person name="Klingl A."/>
            <person name="Woyke T."/>
            <person name="Ryan C.M."/>
            <person name="Banfield J.F."/>
        </authorList>
    </citation>
    <scope>NUCLEOTIDE SEQUENCE [LARGE SCALE GENOMIC DNA]</scope>
</reference>
<dbReference type="InterPro" id="IPR037914">
    <property type="entry name" value="SpoVT-AbrB_sf"/>
</dbReference>